<dbReference type="Proteomes" id="UP000294656">
    <property type="component" value="Unassembled WGS sequence"/>
</dbReference>
<protein>
    <submittedName>
        <fullName evidence="1">Uncharacterized protein</fullName>
    </submittedName>
</protein>
<evidence type="ECO:0000313" key="1">
    <source>
        <dbReference type="EMBL" id="TDP01897.1"/>
    </source>
</evidence>
<proteinExistence type="predicted"/>
<evidence type="ECO:0000313" key="2">
    <source>
        <dbReference type="Proteomes" id="UP000294656"/>
    </source>
</evidence>
<reference evidence="1 2" key="1">
    <citation type="submission" date="2019-03" db="EMBL/GenBank/DDBJ databases">
        <title>Genomic Encyclopedia of Type Strains, Phase III (KMG-III): the genomes of soil and plant-associated and newly described type strains.</title>
        <authorList>
            <person name="Whitman W."/>
        </authorList>
    </citation>
    <scope>NUCLEOTIDE SEQUENCE [LARGE SCALE GENOMIC DNA]</scope>
    <source>
        <strain evidence="1 2">CECT 7378</strain>
    </source>
</reference>
<dbReference type="OrthoDB" id="7822025at2"/>
<name>A0A4R6MJQ3_9GAMM</name>
<sequence length="127" mass="13492">MDFDETGNGSILATINNVFASYIDDEAIKLDEENAGGINATLSNVSIDHSQDDGIQFTELGKGQIEVALNNVSVTNSKKYGAKIEQWLVEDETTSEEAQGSVNLSSVLLKGNGKGNNTSSHGVTINK</sequence>
<dbReference type="AlphaFoldDB" id="A0A4R6MJQ3"/>
<dbReference type="EMBL" id="SNXC01000001">
    <property type="protein sequence ID" value="TDP01897.1"/>
    <property type="molecule type" value="Genomic_DNA"/>
</dbReference>
<dbReference type="RefSeq" id="WP_133501864.1">
    <property type="nucleotide sequence ID" value="NZ_SNXC01000001.1"/>
</dbReference>
<organism evidence="1 2">
    <name type="scientific">Marinomonas balearica</name>
    <dbReference type="NCBI Taxonomy" id="491947"/>
    <lineage>
        <taxon>Bacteria</taxon>
        <taxon>Pseudomonadati</taxon>
        <taxon>Pseudomonadota</taxon>
        <taxon>Gammaproteobacteria</taxon>
        <taxon>Oceanospirillales</taxon>
        <taxon>Oceanospirillaceae</taxon>
        <taxon>Marinomonas</taxon>
    </lineage>
</organism>
<accession>A0A4R6MJQ3</accession>
<gene>
    <name evidence="1" type="ORF">DFP79_0072</name>
</gene>
<comment type="caution">
    <text evidence="1">The sequence shown here is derived from an EMBL/GenBank/DDBJ whole genome shotgun (WGS) entry which is preliminary data.</text>
</comment>
<keyword evidence="2" id="KW-1185">Reference proteome</keyword>